<dbReference type="eggNOG" id="KOG0254">
    <property type="taxonomic scope" value="Eukaryota"/>
</dbReference>
<accession>E9EHA7</accession>
<dbReference type="PANTHER" id="PTHR48022">
    <property type="entry name" value="PLASTIDIC GLUCOSE TRANSPORTER 4"/>
    <property type="match status" value="1"/>
</dbReference>
<feature type="transmembrane region" description="Helical" evidence="5">
    <location>
        <begin position="55"/>
        <end position="74"/>
    </location>
</feature>
<dbReference type="SUPFAM" id="SSF103473">
    <property type="entry name" value="MFS general substrate transporter"/>
    <property type="match status" value="1"/>
</dbReference>
<evidence type="ECO:0000256" key="5">
    <source>
        <dbReference type="SAM" id="Phobius"/>
    </source>
</evidence>
<evidence type="ECO:0000313" key="7">
    <source>
        <dbReference type="Proteomes" id="UP000002499"/>
    </source>
</evidence>
<organism evidence="7">
    <name type="scientific">Metarhizium acridum (strain CQMa 102)</name>
    <dbReference type="NCBI Taxonomy" id="655827"/>
    <lineage>
        <taxon>Eukaryota</taxon>
        <taxon>Fungi</taxon>
        <taxon>Dikarya</taxon>
        <taxon>Ascomycota</taxon>
        <taxon>Pezizomycotina</taxon>
        <taxon>Sordariomycetes</taxon>
        <taxon>Hypocreomycetidae</taxon>
        <taxon>Hypocreales</taxon>
        <taxon>Clavicipitaceae</taxon>
        <taxon>Metarhizium</taxon>
    </lineage>
</organism>
<dbReference type="InterPro" id="IPR036259">
    <property type="entry name" value="MFS_trans_sf"/>
</dbReference>
<dbReference type="Proteomes" id="UP000002499">
    <property type="component" value="Unassembled WGS sequence"/>
</dbReference>
<dbReference type="InParanoid" id="E9EHA7"/>
<feature type="transmembrane region" description="Helical" evidence="5">
    <location>
        <begin position="117"/>
        <end position="139"/>
    </location>
</feature>
<evidence type="ECO:0000256" key="2">
    <source>
        <dbReference type="ARBA" id="ARBA00022692"/>
    </source>
</evidence>
<evidence type="ECO:0008006" key="8">
    <source>
        <dbReference type="Google" id="ProtNLM"/>
    </source>
</evidence>
<dbReference type="EMBL" id="GL698610">
    <property type="protein sequence ID" value="EFY84703.1"/>
    <property type="molecule type" value="Genomic_DNA"/>
</dbReference>
<feature type="transmembrane region" description="Helical" evidence="5">
    <location>
        <begin position="332"/>
        <end position="351"/>
    </location>
</feature>
<gene>
    <name evidence="6" type="ORF">MAC_09255</name>
</gene>
<evidence type="ECO:0000256" key="1">
    <source>
        <dbReference type="ARBA" id="ARBA00004141"/>
    </source>
</evidence>
<evidence type="ECO:0000256" key="4">
    <source>
        <dbReference type="ARBA" id="ARBA00023136"/>
    </source>
</evidence>
<sequence length="379" mass="41423">MPPPRLASRVAAFICGEISSPWFPGRSRVFGETEQVKYRKWELDADRGGIWGRNLSLIICIPLVGAACGAFAAIPVQNYLGRKRAYIFAHSLLCIPVTPTTRLLFTTKFLIPLLIQAVFPATLALLSLLPTESPVWLLAKGRHHDARRSLFLLREGNAALIEKELALATAAQSHSEHVNVNAWDILKPANPERTISASAPLYLSEIGGQILVLTYSTVILVQSGVADLFKITIIIFLLQFLGTLIGQFLLDKIGRRPVALTGFVVLFAIDIVCGALACVGLATQSQIIGLAALCIIFSFINATCLQSITCAIPQNTNADAVRIIRANLGAKAFLIFGGCMLITLVWSYFYLPETSIRTLAEVDELCAERIPKRHWKVTA</sequence>
<dbReference type="InterPro" id="IPR005828">
    <property type="entry name" value="MFS_sugar_transport-like"/>
</dbReference>
<dbReference type="GO" id="GO:0016020">
    <property type="term" value="C:membrane"/>
    <property type="evidence" value="ECO:0007669"/>
    <property type="project" value="UniProtKB-SubCell"/>
</dbReference>
<keyword evidence="4 5" id="KW-0472">Membrane</keyword>
<dbReference type="Pfam" id="PF00083">
    <property type="entry name" value="Sugar_tr"/>
    <property type="match status" value="1"/>
</dbReference>
<name>E9EHA7_METAQ</name>
<protein>
    <recommendedName>
        <fullName evidence="8">MFS transporter</fullName>
    </recommendedName>
</protein>
<keyword evidence="3 5" id="KW-1133">Transmembrane helix</keyword>
<dbReference type="InterPro" id="IPR050360">
    <property type="entry name" value="MFS_Sugar_Transporters"/>
</dbReference>
<feature type="transmembrane region" description="Helical" evidence="5">
    <location>
        <begin position="288"/>
        <end position="312"/>
    </location>
</feature>
<dbReference type="HOGENOM" id="CLU_001265_30_1_1"/>
<dbReference type="OrthoDB" id="6612291at2759"/>
<dbReference type="OMA" id="WSYFYLP"/>
<proteinExistence type="predicted"/>
<reference evidence="6 7" key="1">
    <citation type="journal article" date="2011" name="PLoS Genet.">
        <title>Genome sequencing and comparative transcriptomics of the model entomopathogenic fungi Metarhizium anisopliae and M. acridum.</title>
        <authorList>
            <person name="Gao Q."/>
            <person name="Jin K."/>
            <person name="Ying S.H."/>
            <person name="Zhang Y."/>
            <person name="Xiao G."/>
            <person name="Shang Y."/>
            <person name="Duan Z."/>
            <person name="Hu X."/>
            <person name="Xie X.Q."/>
            <person name="Zhou G."/>
            <person name="Peng G."/>
            <person name="Luo Z."/>
            <person name="Huang W."/>
            <person name="Wang B."/>
            <person name="Fang W."/>
            <person name="Wang S."/>
            <person name="Zhong Y."/>
            <person name="Ma L.J."/>
            <person name="St Leger R.J."/>
            <person name="Zhao G.P."/>
            <person name="Pei Y."/>
            <person name="Feng M.G."/>
            <person name="Xia Y."/>
            <person name="Wang C."/>
        </authorList>
    </citation>
    <scope>NUCLEOTIDE SEQUENCE [LARGE SCALE GENOMIC DNA]</scope>
    <source>
        <strain evidence="6 7">CQMa 102</strain>
    </source>
</reference>
<feature type="transmembrane region" description="Helical" evidence="5">
    <location>
        <begin position="201"/>
        <end position="222"/>
    </location>
</feature>
<keyword evidence="7" id="KW-1185">Reference proteome</keyword>
<feature type="transmembrane region" description="Helical" evidence="5">
    <location>
        <begin position="257"/>
        <end position="282"/>
    </location>
</feature>
<evidence type="ECO:0000256" key="3">
    <source>
        <dbReference type="ARBA" id="ARBA00022989"/>
    </source>
</evidence>
<feature type="transmembrane region" description="Helical" evidence="5">
    <location>
        <begin position="228"/>
        <end position="250"/>
    </location>
</feature>
<keyword evidence="2 5" id="KW-0812">Transmembrane</keyword>
<dbReference type="PANTHER" id="PTHR48022:SF27">
    <property type="entry name" value="MAJOR FACILITATOR SUPERFAMILY (MFS) PROFILE DOMAIN-CONTAINING PROTEIN"/>
    <property type="match status" value="1"/>
</dbReference>
<dbReference type="GO" id="GO:0005351">
    <property type="term" value="F:carbohydrate:proton symporter activity"/>
    <property type="evidence" value="ECO:0007669"/>
    <property type="project" value="TreeGrafter"/>
</dbReference>
<evidence type="ECO:0000313" key="6">
    <source>
        <dbReference type="EMBL" id="EFY84703.1"/>
    </source>
</evidence>
<comment type="subcellular location">
    <subcellularLocation>
        <location evidence="1">Membrane</location>
        <topology evidence="1">Multi-pass membrane protein</topology>
    </subcellularLocation>
</comment>
<dbReference type="Gene3D" id="1.20.1250.20">
    <property type="entry name" value="MFS general substrate transporter like domains"/>
    <property type="match status" value="1"/>
</dbReference>
<dbReference type="AlphaFoldDB" id="E9EHA7"/>